<dbReference type="Proteomes" id="UP000719766">
    <property type="component" value="Unassembled WGS sequence"/>
</dbReference>
<evidence type="ECO:0000313" key="2">
    <source>
        <dbReference type="Proteomes" id="UP000719766"/>
    </source>
</evidence>
<dbReference type="InterPro" id="IPR036397">
    <property type="entry name" value="RNaseH_sf"/>
</dbReference>
<evidence type="ECO:0000313" key="1">
    <source>
        <dbReference type="EMBL" id="KAG1790537.1"/>
    </source>
</evidence>
<accession>A0A9P7AL08</accession>
<feature type="non-terminal residue" evidence="1">
    <location>
        <position position="80"/>
    </location>
</feature>
<dbReference type="Gene3D" id="3.30.420.10">
    <property type="entry name" value="Ribonuclease H-like superfamily/Ribonuclease H"/>
    <property type="match status" value="1"/>
</dbReference>
<reference evidence="1" key="1">
    <citation type="journal article" date="2020" name="New Phytol.">
        <title>Comparative genomics reveals dynamic genome evolution in host specialist ectomycorrhizal fungi.</title>
        <authorList>
            <person name="Lofgren L.A."/>
            <person name="Nguyen N.H."/>
            <person name="Vilgalys R."/>
            <person name="Ruytinx J."/>
            <person name="Liao H.L."/>
            <person name="Branco S."/>
            <person name="Kuo A."/>
            <person name="LaButti K."/>
            <person name="Lipzen A."/>
            <person name="Andreopoulos W."/>
            <person name="Pangilinan J."/>
            <person name="Riley R."/>
            <person name="Hundley H."/>
            <person name="Na H."/>
            <person name="Barry K."/>
            <person name="Grigoriev I.V."/>
            <person name="Stajich J.E."/>
            <person name="Kennedy P.G."/>
        </authorList>
    </citation>
    <scope>NUCLEOTIDE SEQUENCE</scope>
    <source>
        <strain evidence="1">S12</strain>
    </source>
</reference>
<dbReference type="SUPFAM" id="SSF53098">
    <property type="entry name" value="Ribonuclease H-like"/>
    <property type="match status" value="1"/>
</dbReference>
<feature type="non-terminal residue" evidence="1">
    <location>
        <position position="1"/>
    </location>
</feature>
<protein>
    <recommendedName>
        <fullName evidence="3">RNase H type-1 domain-containing protein</fullName>
    </recommendedName>
</protein>
<dbReference type="GO" id="GO:0003676">
    <property type="term" value="F:nucleic acid binding"/>
    <property type="evidence" value="ECO:0007669"/>
    <property type="project" value="InterPro"/>
</dbReference>
<keyword evidence="2" id="KW-1185">Reference proteome</keyword>
<dbReference type="AlphaFoldDB" id="A0A9P7AL08"/>
<dbReference type="RefSeq" id="XP_041157499.1">
    <property type="nucleotide sequence ID" value="XM_041296306.1"/>
</dbReference>
<proteinExistence type="predicted"/>
<organism evidence="1 2">
    <name type="scientific">Suillus plorans</name>
    <dbReference type="NCBI Taxonomy" id="116603"/>
    <lineage>
        <taxon>Eukaryota</taxon>
        <taxon>Fungi</taxon>
        <taxon>Dikarya</taxon>
        <taxon>Basidiomycota</taxon>
        <taxon>Agaricomycotina</taxon>
        <taxon>Agaricomycetes</taxon>
        <taxon>Agaricomycetidae</taxon>
        <taxon>Boletales</taxon>
        <taxon>Suillineae</taxon>
        <taxon>Suillaceae</taxon>
        <taxon>Suillus</taxon>
    </lineage>
</organism>
<evidence type="ECO:0008006" key="3">
    <source>
        <dbReference type="Google" id="ProtNLM"/>
    </source>
</evidence>
<dbReference type="GeneID" id="64590070"/>
<name>A0A9P7AL08_9AGAM</name>
<dbReference type="OrthoDB" id="3265969at2759"/>
<dbReference type="EMBL" id="JABBWE010000049">
    <property type="protein sequence ID" value="KAG1790537.1"/>
    <property type="molecule type" value="Genomic_DNA"/>
</dbReference>
<comment type="caution">
    <text evidence="1">The sequence shown here is derived from an EMBL/GenBank/DDBJ whole genome shotgun (WGS) entry which is preliminary data.</text>
</comment>
<sequence>RERGGRRSTALGVDNQAAIRATNAFQLKPGHYLMDKFHDNLCTLYPSEDNGRLVLRWAAGHTGIASNEQADEQAKKAAGG</sequence>
<gene>
    <name evidence="1" type="ORF">HD556DRAFT_1197480</name>
</gene>
<dbReference type="InterPro" id="IPR012337">
    <property type="entry name" value="RNaseH-like_sf"/>
</dbReference>